<dbReference type="InterPro" id="IPR036026">
    <property type="entry name" value="Seven-hairpin_glycosidases"/>
</dbReference>
<evidence type="ECO:0000256" key="4">
    <source>
        <dbReference type="ARBA" id="ARBA00022801"/>
    </source>
</evidence>
<dbReference type="GO" id="GO:0005509">
    <property type="term" value="F:calcium ion binding"/>
    <property type="evidence" value="ECO:0007669"/>
    <property type="project" value="InterPro"/>
</dbReference>
<evidence type="ECO:0000256" key="1">
    <source>
        <dbReference type="ARBA" id="ARBA00001913"/>
    </source>
</evidence>
<keyword evidence="8" id="KW-1185">Reference proteome</keyword>
<evidence type="ECO:0008006" key="9">
    <source>
        <dbReference type="Google" id="ProtNLM"/>
    </source>
</evidence>
<dbReference type="SUPFAM" id="SSF48225">
    <property type="entry name" value="Seven-hairpin glycosidases"/>
    <property type="match status" value="1"/>
</dbReference>
<accession>A0AAN9U1W5</accession>
<name>A0AAN9U1W5_9PEZI</name>
<comment type="similarity">
    <text evidence="3">Belongs to the glycosyl hydrolase 47 family.</text>
</comment>
<comment type="caution">
    <text evidence="7">The sequence shown here is derived from an EMBL/GenBank/DDBJ whole genome shotgun (WGS) entry which is preliminary data.</text>
</comment>
<evidence type="ECO:0000256" key="2">
    <source>
        <dbReference type="ARBA" id="ARBA00004922"/>
    </source>
</evidence>
<keyword evidence="6" id="KW-0479">Metal-binding</keyword>
<evidence type="ECO:0000256" key="3">
    <source>
        <dbReference type="ARBA" id="ARBA00007658"/>
    </source>
</evidence>
<dbReference type="InterPro" id="IPR001382">
    <property type="entry name" value="Glyco_hydro_47"/>
</dbReference>
<comment type="pathway">
    <text evidence="2">Protein modification; protein glycosylation.</text>
</comment>
<keyword evidence="4" id="KW-0378">Hydrolase</keyword>
<dbReference type="InterPro" id="IPR012341">
    <property type="entry name" value="6hp_glycosidase-like_sf"/>
</dbReference>
<dbReference type="AlphaFoldDB" id="A0AAN9U1W5"/>
<evidence type="ECO:0000313" key="8">
    <source>
        <dbReference type="Proteomes" id="UP001320245"/>
    </source>
</evidence>
<dbReference type="GO" id="GO:0005975">
    <property type="term" value="P:carbohydrate metabolic process"/>
    <property type="evidence" value="ECO:0007669"/>
    <property type="project" value="InterPro"/>
</dbReference>
<dbReference type="PANTHER" id="PTHR11742:SF29">
    <property type="entry name" value="ALPHA-1,2-MANNOSIDASE"/>
    <property type="match status" value="1"/>
</dbReference>
<dbReference type="EMBL" id="JAJSPL020000032">
    <property type="protein sequence ID" value="KAK7736673.1"/>
    <property type="molecule type" value="Genomic_DNA"/>
</dbReference>
<dbReference type="Pfam" id="PF01532">
    <property type="entry name" value="Glyco_hydro_47"/>
    <property type="match status" value="1"/>
</dbReference>
<feature type="binding site" evidence="6">
    <location>
        <position position="126"/>
    </location>
    <ligand>
        <name>Ca(2+)</name>
        <dbReference type="ChEBI" id="CHEBI:29108"/>
    </ligand>
</feature>
<dbReference type="GO" id="GO:0036503">
    <property type="term" value="P:ERAD pathway"/>
    <property type="evidence" value="ECO:0007669"/>
    <property type="project" value="UniProtKB-ARBA"/>
</dbReference>
<dbReference type="InterPro" id="IPR050749">
    <property type="entry name" value="Glycosyl_Hydrolase_47"/>
</dbReference>
<organism evidence="7 8">
    <name type="scientific">Cytospora paraplurivora</name>
    <dbReference type="NCBI Taxonomy" id="2898453"/>
    <lineage>
        <taxon>Eukaryota</taxon>
        <taxon>Fungi</taxon>
        <taxon>Dikarya</taxon>
        <taxon>Ascomycota</taxon>
        <taxon>Pezizomycotina</taxon>
        <taxon>Sordariomycetes</taxon>
        <taxon>Sordariomycetidae</taxon>
        <taxon>Diaporthales</taxon>
        <taxon>Cytosporaceae</taxon>
        <taxon>Cytospora</taxon>
    </lineage>
</organism>
<dbReference type="PANTHER" id="PTHR11742">
    <property type="entry name" value="MANNOSYL-OLIGOSACCHARIDE ALPHA-1,2-MANNOSIDASE-RELATED"/>
    <property type="match status" value="1"/>
</dbReference>
<dbReference type="GO" id="GO:0004571">
    <property type="term" value="F:mannosyl-oligosaccharide 1,2-alpha-mannosidase activity"/>
    <property type="evidence" value="ECO:0007669"/>
    <property type="project" value="InterPro"/>
</dbReference>
<sequence length="135" mass="15189">MPRRRAVAPIAELSRAGQDSTLLPGLWLQWVSVRREDVVSGVDFSISSGADSQEFQEMAWEMFRAVGNGTETNFADAAVVDVTKARYPLEEVDYMESFWLAETLKSYYLALSPPGLISLDDLVLDTEAHRFRRLS</sequence>
<reference evidence="7 8" key="1">
    <citation type="journal article" date="2023" name="PLoS ONE">
        <title>Cytospora paraplurivora sp. nov. isolated from orchards with fruit tree decline syndrome in Ontario, Canada.</title>
        <authorList>
            <person name="Ilyukhin E."/>
            <person name="Nguyen H.D.T."/>
            <person name="Castle A.J."/>
            <person name="Ellouze W."/>
        </authorList>
    </citation>
    <scope>NUCLEOTIDE SEQUENCE [LARGE SCALE GENOMIC DNA]</scope>
    <source>
        <strain evidence="7 8">FDS-564</strain>
    </source>
</reference>
<dbReference type="Proteomes" id="UP001320245">
    <property type="component" value="Unassembled WGS sequence"/>
</dbReference>
<gene>
    <name evidence="7" type="ORF">SLS53_006879</name>
</gene>
<dbReference type="GO" id="GO:0005783">
    <property type="term" value="C:endoplasmic reticulum"/>
    <property type="evidence" value="ECO:0007669"/>
    <property type="project" value="TreeGrafter"/>
</dbReference>
<proteinExistence type="inferred from homology"/>
<dbReference type="GO" id="GO:0016020">
    <property type="term" value="C:membrane"/>
    <property type="evidence" value="ECO:0007669"/>
    <property type="project" value="InterPro"/>
</dbReference>
<dbReference type="Gene3D" id="1.50.10.10">
    <property type="match status" value="1"/>
</dbReference>
<protein>
    <recommendedName>
        <fullName evidence="9">Alpha-1,2-Mannosidase</fullName>
    </recommendedName>
</protein>
<keyword evidence="6" id="KW-0106">Calcium</keyword>
<evidence type="ECO:0000256" key="5">
    <source>
        <dbReference type="ARBA" id="ARBA00023157"/>
    </source>
</evidence>
<evidence type="ECO:0000313" key="7">
    <source>
        <dbReference type="EMBL" id="KAK7736673.1"/>
    </source>
</evidence>
<evidence type="ECO:0000256" key="6">
    <source>
        <dbReference type="PIRSR" id="PIRSR601382-2"/>
    </source>
</evidence>
<comment type="cofactor">
    <cofactor evidence="1 6">
        <name>Ca(2+)</name>
        <dbReference type="ChEBI" id="CHEBI:29108"/>
    </cofactor>
</comment>
<keyword evidence="5" id="KW-1015">Disulfide bond</keyword>